<proteinExistence type="predicted"/>
<organism evidence="5 6">
    <name type="scientific">Carboxylicivirga mesophila</name>
    <dbReference type="NCBI Taxonomy" id="1166478"/>
    <lineage>
        <taxon>Bacteria</taxon>
        <taxon>Pseudomonadati</taxon>
        <taxon>Bacteroidota</taxon>
        <taxon>Bacteroidia</taxon>
        <taxon>Marinilabiliales</taxon>
        <taxon>Marinilabiliaceae</taxon>
        <taxon>Carboxylicivirga</taxon>
    </lineage>
</organism>
<dbReference type="InterPro" id="IPR023045">
    <property type="entry name" value="MoaC"/>
</dbReference>
<dbReference type="EMBL" id="JAGUCN010000004">
    <property type="protein sequence ID" value="MBS2210884.1"/>
    <property type="molecule type" value="Genomic_DNA"/>
</dbReference>
<comment type="caution">
    <text evidence="5">The sequence shown here is derived from an EMBL/GenBank/DDBJ whole genome shotgun (WGS) entry which is preliminary data.</text>
</comment>
<dbReference type="RefSeq" id="WP_212226605.1">
    <property type="nucleotide sequence ID" value="NZ_JAGUCN010000004.1"/>
</dbReference>
<dbReference type="InterPro" id="IPR050105">
    <property type="entry name" value="MoCo_biosynth_MoaA/MoaC"/>
</dbReference>
<evidence type="ECO:0000313" key="6">
    <source>
        <dbReference type="Proteomes" id="UP000721861"/>
    </source>
</evidence>
<dbReference type="GO" id="GO:0061799">
    <property type="term" value="F:cyclic pyranopterin monophosphate synthase activity"/>
    <property type="evidence" value="ECO:0007669"/>
    <property type="project" value="UniProtKB-EC"/>
</dbReference>
<sequence>MSDKLTHINKNGEANMVDVGDKPIQKRTARATGFIKLKANTVSLISNNMMKKGDVLSVARIAGIQAAKQTHMLIPLCHALQLTKVDISFDIKEDGILVNSLSRCLGQTGVEMEALTAVNVALLTIYDMCKAVDKDMEMLDIRLVEKTKV</sequence>
<dbReference type="CDD" id="cd00528">
    <property type="entry name" value="MoaC"/>
    <property type="match status" value="1"/>
</dbReference>
<keyword evidence="5" id="KW-0456">Lyase</keyword>
<evidence type="ECO:0000256" key="3">
    <source>
        <dbReference type="ARBA" id="ARBA00055087"/>
    </source>
</evidence>
<dbReference type="InterPro" id="IPR036522">
    <property type="entry name" value="MoaC_sf"/>
</dbReference>
<keyword evidence="6" id="KW-1185">Reference proteome</keyword>
<evidence type="ECO:0000256" key="1">
    <source>
        <dbReference type="ARBA" id="ARBA00005046"/>
    </source>
</evidence>
<accession>A0ABS5K7B3</accession>
<dbReference type="PANTHER" id="PTHR22960">
    <property type="entry name" value="MOLYBDOPTERIN COFACTOR SYNTHESIS PROTEIN A"/>
    <property type="match status" value="1"/>
</dbReference>
<dbReference type="Pfam" id="PF01967">
    <property type="entry name" value="MoaC"/>
    <property type="match status" value="1"/>
</dbReference>
<evidence type="ECO:0000313" key="5">
    <source>
        <dbReference type="EMBL" id="MBS2210884.1"/>
    </source>
</evidence>
<dbReference type="NCBIfam" id="NF006870">
    <property type="entry name" value="PRK09364.1"/>
    <property type="match status" value="1"/>
</dbReference>
<evidence type="ECO:0000259" key="4">
    <source>
        <dbReference type="Pfam" id="PF01967"/>
    </source>
</evidence>
<dbReference type="EC" id="4.6.1.17" evidence="5"/>
<dbReference type="NCBIfam" id="TIGR00581">
    <property type="entry name" value="moaC"/>
    <property type="match status" value="1"/>
</dbReference>
<evidence type="ECO:0000256" key="2">
    <source>
        <dbReference type="ARBA" id="ARBA00023150"/>
    </source>
</evidence>
<comment type="pathway">
    <text evidence="1">Cofactor biosynthesis; molybdopterin biosynthesis.</text>
</comment>
<dbReference type="Proteomes" id="UP000721861">
    <property type="component" value="Unassembled WGS sequence"/>
</dbReference>
<keyword evidence="2" id="KW-0501">Molybdenum cofactor biosynthesis</keyword>
<comment type="function">
    <text evidence="3">Catalyzes the conversion of (8S)-3',8-cyclo-7,8-dihydroguanosine 5'-triphosphate to cyclic pyranopterin monophosphate (cPMP).</text>
</comment>
<reference evidence="5 6" key="1">
    <citation type="journal article" date="2014" name="Int. J. Syst. Evol. Microbiol.">
        <title>Carboxylicivirga gen. nov. in the family Marinilabiliaceae with two novel species, Carboxylicivirga mesophila sp. nov. and Carboxylicivirga taeanensis sp. nov., and reclassification of Cytophaga fermentans as Saccharicrinis fermentans gen. nov., comb. nov.</title>
        <authorList>
            <person name="Yang S.H."/>
            <person name="Seo H.S."/>
            <person name="Woo J.H."/>
            <person name="Oh H.M."/>
            <person name="Jang H."/>
            <person name="Lee J.H."/>
            <person name="Kim S.J."/>
            <person name="Kwon K.K."/>
        </authorList>
    </citation>
    <scope>NUCLEOTIDE SEQUENCE [LARGE SCALE GENOMIC DNA]</scope>
    <source>
        <strain evidence="5 6">JCM 18290</strain>
    </source>
</reference>
<protein>
    <submittedName>
        <fullName evidence="5">Cyclic pyranopterin monophosphate synthase MoaC</fullName>
        <ecNumber evidence="5">4.6.1.17</ecNumber>
    </submittedName>
</protein>
<dbReference type="SUPFAM" id="SSF55040">
    <property type="entry name" value="Molybdenum cofactor biosynthesis protein C, MoaC"/>
    <property type="match status" value="1"/>
</dbReference>
<feature type="domain" description="Molybdopterin cofactor biosynthesis C (MoaC)" evidence="4">
    <location>
        <begin position="16"/>
        <end position="148"/>
    </location>
</feature>
<gene>
    <name evidence="5" type="primary">moaC</name>
    <name evidence="5" type="ORF">KEM09_05710</name>
</gene>
<name>A0ABS5K7B3_9BACT</name>
<dbReference type="InterPro" id="IPR002820">
    <property type="entry name" value="Mopterin_CF_biosynth-C_dom"/>
</dbReference>
<dbReference type="Gene3D" id="3.30.70.640">
    <property type="entry name" value="Molybdopterin cofactor biosynthesis C (MoaC) domain"/>
    <property type="match status" value="1"/>
</dbReference>